<keyword evidence="4" id="KW-1185">Reference proteome</keyword>
<dbReference type="PANTHER" id="PTHR36469:SF1">
    <property type="entry name" value="DISTAL MEMBRANE-ARM ASSEMBLY COMPLEX PROTEIN 1"/>
    <property type="match status" value="1"/>
</dbReference>
<dbReference type="InterPro" id="IPR053117">
    <property type="entry name" value="DMAC_Protein"/>
</dbReference>
<gene>
    <name evidence="3" type="primary">dmac1</name>
</gene>
<organism evidence="3 4">
    <name type="scientific">Sphaeramia orbicularis</name>
    <name type="common">orbiculate cardinalfish</name>
    <dbReference type="NCBI Taxonomy" id="375764"/>
    <lineage>
        <taxon>Eukaryota</taxon>
        <taxon>Metazoa</taxon>
        <taxon>Chordata</taxon>
        <taxon>Craniata</taxon>
        <taxon>Vertebrata</taxon>
        <taxon>Euteleostomi</taxon>
        <taxon>Actinopterygii</taxon>
        <taxon>Neopterygii</taxon>
        <taxon>Teleostei</taxon>
        <taxon>Neoteleostei</taxon>
        <taxon>Acanthomorphata</taxon>
        <taxon>Gobiaria</taxon>
        <taxon>Kurtiformes</taxon>
        <taxon>Apogonoidei</taxon>
        <taxon>Apogonidae</taxon>
        <taxon>Apogoninae</taxon>
        <taxon>Sphaeramia</taxon>
    </lineage>
</organism>
<reference evidence="3" key="3">
    <citation type="submission" date="2025-09" db="UniProtKB">
        <authorList>
            <consortium name="Ensembl"/>
        </authorList>
    </citation>
    <scope>IDENTIFICATION</scope>
</reference>
<dbReference type="InterPro" id="IPR028036">
    <property type="entry name" value="DMAC1-like_dom"/>
</dbReference>
<protein>
    <recommendedName>
        <fullName evidence="2">Distal membrane-arm assembly complex protein 1-like domain-containing protein</fullName>
    </recommendedName>
</protein>
<dbReference type="Ensembl" id="ENSSORT00005002333.1">
    <property type="protein sequence ID" value="ENSSORP00005002274.1"/>
    <property type="gene ID" value="ENSSORG00005001381.1"/>
</dbReference>
<dbReference type="PANTHER" id="PTHR36469">
    <property type="entry name" value="DISTAL MEMBRANE-ARM ASSEMBLY COMPLEX PROTEIN 1"/>
    <property type="match status" value="1"/>
</dbReference>
<keyword evidence="1" id="KW-0472">Membrane</keyword>
<name>A0A672YBU1_9TELE</name>
<evidence type="ECO:0000259" key="2">
    <source>
        <dbReference type="Pfam" id="PF15055"/>
    </source>
</evidence>
<keyword evidence="1" id="KW-1133">Transmembrane helix</keyword>
<evidence type="ECO:0000313" key="4">
    <source>
        <dbReference type="Proteomes" id="UP000472271"/>
    </source>
</evidence>
<evidence type="ECO:0000256" key="1">
    <source>
        <dbReference type="SAM" id="Phobius"/>
    </source>
</evidence>
<dbReference type="AlphaFoldDB" id="A0A672YBU1"/>
<proteinExistence type="predicted"/>
<keyword evidence="1" id="KW-0812">Transmembrane</keyword>
<accession>A0A672YBU1</accession>
<dbReference type="Proteomes" id="UP000472271">
    <property type="component" value="Chromosome 11"/>
</dbReference>
<feature type="transmembrane region" description="Helical" evidence="1">
    <location>
        <begin position="56"/>
        <end position="77"/>
    </location>
</feature>
<reference evidence="3" key="2">
    <citation type="submission" date="2025-08" db="UniProtKB">
        <authorList>
            <consortium name="Ensembl"/>
        </authorList>
    </citation>
    <scope>IDENTIFICATION</scope>
</reference>
<reference evidence="3" key="1">
    <citation type="submission" date="2019-06" db="EMBL/GenBank/DDBJ databases">
        <authorList>
            <consortium name="Wellcome Sanger Institute Data Sharing"/>
        </authorList>
    </citation>
    <scope>NUCLEOTIDE SEQUENCE [LARGE SCALE GENOMIC DNA]</scope>
</reference>
<sequence length="87" mass="8992">GAHGAPGSGSPGARIQLRFKNCWSCRLIPGGGLILCGAYVFNASRRMIGKGGPPTIGTVLQITFATSLAAWGIVVIADPVRKAQKKT</sequence>
<feature type="domain" description="Distal membrane-arm assembly complex protein 1-like" evidence="2">
    <location>
        <begin position="21"/>
        <end position="66"/>
    </location>
</feature>
<evidence type="ECO:0000313" key="3">
    <source>
        <dbReference type="Ensembl" id="ENSSORP00005002274.1"/>
    </source>
</evidence>
<dbReference type="Pfam" id="PF15055">
    <property type="entry name" value="DMAC1_Dmo2"/>
    <property type="match status" value="1"/>
</dbReference>
<feature type="transmembrane region" description="Helical" evidence="1">
    <location>
        <begin position="23"/>
        <end position="41"/>
    </location>
</feature>